<name>A0A1I3JB17_9RHOB</name>
<protein>
    <recommendedName>
        <fullName evidence="4">Secreted protein</fullName>
    </recommendedName>
</protein>
<accession>A0A1I3JB17</accession>
<dbReference type="Proteomes" id="UP000199110">
    <property type="component" value="Unassembled WGS sequence"/>
</dbReference>
<keyword evidence="1" id="KW-0732">Signal</keyword>
<reference evidence="2 3" key="1">
    <citation type="submission" date="2016-10" db="EMBL/GenBank/DDBJ databases">
        <authorList>
            <person name="de Groot N.N."/>
        </authorList>
    </citation>
    <scope>NUCLEOTIDE SEQUENCE [LARGE SCALE GENOMIC DNA]</scope>
    <source>
        <strain evidence="2 3">DSM 19073</strain>
    </source>
</reference>
<evidence type="ECO:0008006" key="4">
    <source>
        <dbReference type="Google" id="ProtNLM"/>
    </source>
</evidence>
<feature type="chain" id="PRO_5011773354" description="Secreted protein" evidence="1">
    <location>
        <begin position="22"/>
        <end position="126"/>
    </location>
</feature>
<evidence type="ECO:0000313" key="2">
    <source>
        <dbReference type="EMBL" id="SFI57422.1"/>
    </source>
</evidence>
<proteinExistence type="predicted"/>
<dbReference type="RefSeq" id="WP_092778129.1">
    <property type="nucleotide sequence ID" value="NZ_FORA01000001.1"/>
</dbReference>
<dbReference type="EMBL" id="FORA01000001">
    <property type="protein sequence ID" value="SFI57422.1"/>
    <property type="molecule type" value="Genomic_DNA"/>
</dbReference>
<keyword evidence="3" id="KW-1185">Reference proteome</keyword>
<evidence type="ECO:0000313" key="3">
    <source>
        <dbReference type="Proteomes" id="UP000199110"/>
    </source>
</evidence>
<dbReference type="OrthoDB" id="8454355at2"/>
<evidence type="ECO:0000256" key="1">
    <source>
        <dbReference type="SAM" id="SignalP"/>
    </source>
</evidence>
<organism evidence="2 3">
    <name type="scientific">Jannaschia pohangensis</name>
    <dbReference type="NCBI Taxonomy" id="390807"/>
    <lineage>
        <taxon>Bacteria</taxon>
        <taxon>Pseudomonadati</taxon>
        <taxon>Pseudomonadota</taxon>
        <taxon>Alphaproteobacteria</taxon>
        <taxon>Rhodobacterales</taxon>
        <taxon>Roseobacteraceae</taxon>
        <taxon>Jannaschia</taxon>
    </lineage>
</organism>
<dbReference type="STRING" id="390807.SAMN04488095_1269"/>
<dbReference type="AlphaFoldDB" id="A0A1I3JB17"/>
<gene>
    <name evidence="2" type="ORF">SAMN04488095_1269</name>
</gene>
<feature type="signal peptide" evidence="1">
    <location>
        <begin position="1"/>
        <end position="21"/>
    </location>
</feature>
<sequence>MRRAGLLAGAALALGPGLAQAQSAFDGVWCDAAAGEAMYLRDGTLGFNEHTVCETDPALNIGQATPWRGIVDCRNVYVIEFRDDGTFDTVEMPTPSVSLRIAARGIDRLAVSVDEGPPNLFVRCDE</sequence>